<evidence type="ECO:0000259" key="2">
    <source>
        <dbReference type="Pfam" id="PF19291"/>
    </source>
</evidence>
<dbReference type="InterPro" id="IPR045582">
    <property type="entry name" value="Trehalase-like_N"/>
</dbReference>
<dbReference type="InterPro" id="IPR008928">
    <property type="entry name" value="6-hairpin_glycosidase_sf"/>
</dbReference>
<sequence length="633" mass="71621">MRQRIDDYALLGDCHSAALVGRDGSIDWACFPRFDSPAVFCRILDVRRGGSFQVCPERPFQSTRRYIDDTNVLVTTFTTPSGVLEVTDCMPVRFGRERGPGVGTRYALLRRLRCAGGEVETRVVVAPRFEYGAFVPNIRLTSAHTAELVGGADALWVTATRPLVAYERALRARWRLCAGDEAWVEAAWTSSLVERRPEAMPDLATLRQRLEDTVAYWREWISHCAYEGEYAPQVRRSALVLKALTYVPSGAIIAAPTTSLPEEPGGVRNWDYRYTWLRDTTLTLISLMLLGYQEEALAFRHWLARTSAGRVEDIQIMYDIRGHRLLPEMELAHLEGHRGSRPVRIGNGAVKQLQLDVFGEMLEAVWLYSKMGGPVSVKTWDFLCKLVEHVCQRWHEPDQGLWEIRDEPRHFIHSKLLCWVALDRAVRVARARRFPAPVGRWVRERERVREYLLREGRRTGWFPQAVGSERADASVLQMPALGFLPAAHPLMSRTVERVRQRLEKEGLLYRYHAPDGVGGGEGAFLLCSFWLHDVLVHSGKTQEAEALLRHLLRMANDVGLYAEEAVPGTGEALGNFPQAFTHMALVASCAQLSAARSFQLPRPGAYDFADFALTYHLGRRSILMSHFSVEPVQ</sequence>
<keyword evidence="4" id="KW-1185">Reference proteome</keyword>
<dbReference type="InterPro" id="IPR011613">
    <property type="entry name" value="GH15-like"/>
</dbReference>
<dbReference type="PANTHER" id="PTHR31616:SF10">
    <property type="entry name" value="TREHALASE"/>
    <property type="match status" value="1"/>
</dbReference>
<accession>A0A1H7Z0A0</accession>
<evidence type="ECO:0000313" key="4">
    <source>
        <dbReference type="Proteomes" id="UP000182719"/>
    </source>
</evidence>
<name>A0A1H7Z0A0_STIAU</name>
<dbReference type="Pfam" id="PF00723">
    <property type="entry name" value="Glyco_hydro_15"/>
    <property type="match status" value="1"/>
</dbReference>
<dbReference type="Proteomes" id="UP000182719">
    <property type="component" value="Unassembled WGS sequence"/>
</dbReference>
<dbReference type="GO" id="GO:0005993">
    <property type="term" value="P:trehalose catabolic process"/>
    <property type="evidence" value="ECO:0007669"/>
    <property type="project" value="TreeGrafter"/>
</dbReference>
<dbReference type="SUPFAM" id="SSF48208">
    <property type="entry name" value="Six-hairpin glycosidases"/>
    <property type="match status" value="1"/>
</dbReference>
<evidence type="ECO:0000259" key="1">
    <source>
        <dbReference type="Pfam" id="PF00723"/>
    </source>
</evidence>
<evidence type="ECO:0000313" key="3">
    <source>
        <dbReference type="EMBL" id="SEM51424.1"/>
    </source>
</evidence>
<dbReference type="Gene3D" id="1.50.10.10">
    <property type="match status" value="1"/>
</dbReference>
<feature type="domain" description="GH15-like" evidence="1">
    <location>
        <begin position="234"/>
        <end position="587"/>
    </location>
</feature>
<dbReference type="EMBL" id="FOAP01000018">
    <property type="protein sequence ID" value="SEM51424.1"/>
    <property type="molecule type" value="Genomic_DNA"/>
</dbReference>
<dbReference type="AlphaFoldDB" id="A0A1H7Z0A0"/>
<dbReference type="Pfam" id="PF19291">
    <property type="entry name" value="TREH_N"/>
    <property type="match status" value="1"/>
</dbReference>
<protein>
    <submittedName>
        <fullName evidence="3">Glucoamylase (Glucan-1,4-alpha-glucosidase), GH15 family</fullName>
    </submittedName>
</protein>
<dbReference type="GO" id="GO:0015927">
    <property type="term" value="F:trehalase activity"/>
    <property type="evidence" value="ECO:0007669"/>
    <property type="project" value="TreeGrafter"/>
</dbReference>
<dbReference type="OrthoDB" id="3902805at2"/>
<feature type="domain" description="Trehalase-like N-terminal" evidence="2">
    <location>
        <begin position="3"/>
        <end position="144"/>
    </location>
</feature>
<dbReference type="InterPro" id="IPR012341">
    <property type="entry name" value="6hp_glycosidase-like_sf"/>
</dbReference>
<gene>
    <name evidence="3" type="ORF">SAMN05444354_1185</name>
</gene>
<reference evidence="4" key="1">
    <citation type="submission" date="2016-10" db="EMBL/GenBank/DDBJ databases">
        <authorList>
            <person name="Varghese N."/>
            <person name="Submissions S."/>
        </authorList>
    </citation>
    <scope>NUCLEOTIDE SEQUENCE [LARGE SCALE GENOMIC DNA]</scope>
    <source>
        <strain evidence="4">DSM 17044</strain>
    </source>
</reference>
<proteinExistence type="predicted"/>
<dbReference type="PANTHER" id="PTHR31616">
    <property type="entry name" value="TREHALASE"/>
    <property type="match status" value="1"/>
</dbReference>
<dbReference type="RefSeq" id="WP_075009508.1">
    <property type="nucleotide sequence ID" value="NZ_FOAP01000018.1"/>
</dbReference>
<organism evidence="3 4">
    <name type="scientific">Stigmatella aurantiaca</name>
    <dbReference type="NCBI Taxonomy" id="41"/>
    <lineage>
        <taxon>Bacteria</taxon>
        <taxon>Pseudomonadati</taxon>
        <taxon>Myxococcota</taxon>
        <taxon>Myxococcia</taxon>
        <taxon>Myxococcales</taxon>
        <taxon>Cystobacterineae</taxon>
        <taxon>Archangiaceae</taxon>
        <taxon>Stigmatella</taxon>
    </lineage>
</organism>